<organism evidence="2 3">
    <name type="scientific">Aeromicrobium piscarium</name>
    <dbReference type="NCBI Taxonomy" id="2590901"/>
    <lineage>
        <taxon>Bacteria</taxon>
        <taxon>Bacillati</taxon>
        <taxon>Actinomycetota</taxon>
        <taxon>Actinomycetes</taxon>
        <taxon>Propionibacteriales</taxon>
        <taxon>Nocardioidaceae</taxon>
        <taxon>Aeromicrobium</taxon>
    </lineage>
</organism>
<dbReference type="InterPro" id="IPR011737">
    <property type="entry name" value="CHP02206_TP0381"/>
</dbReference>
<feature type="transmembrane region" description="Helical" evidence="1">
    <location>
        <begin position="100"/>
        <end position="118"/>
    </location>
</feature>
<gene>
    <name evidence="2" type="ORF">FNM00_10095</name>
</gene>
<feature type="transmembrane region" description="Helical" evidence="1">
    <location>
        <begin position="130"/>
        <end position="152"/>
    </location>
</feature>
<evidence type="ECO:0000313" key="2">
    <source>
        <dbReference type="EMBL" id="TSD62724.1"/>
    </source>
</evidence>
<accession>A0A554S8Q8</accession>
<feature type="transmembrane region" description="Helical" evidence="1">
    <location>
        <begin position="76"/>
        <end position="93"/>
    </location>
</feature>
<feature type="transmembrane region" description="Helical" evidence="1">
    <location>
        <begin position="44"/>
        <end position="64"/>
    </location>
</feature>
<keyword evidence="1" id="KW-0472">Membrane</keyword>
<feature type="transmembrane region" description="Helical" evidence="1">
    <location>
        <begin position="15"/>
        <end position="32"/>
    </location>
</feature>
<dbReference type="RefSeq" id="WP_143913322.1">
    <property type="nucleotide sequence ID" value="NZ_VLNT01000007.1"/>
</dbReference>
<keyword evidence="1" id="KW-0812">Transmembrane</keyword>
<proteinExistence type="predicted"/>
<keyword evidence="1" id="KW-1133">Transmembrane helix</keyword>
<feature type="transmembrane region" description="Helical" evidence="1">
    <location>
        <begin position="203"/>
        <end position="223"/>
    </location>
</feature>
<dbReference type="Proteomes" id="UP000316988">
    <property type="component" value="Unassembled WGS sequence"/>
</dbReference>
<evidence type="ECO:0000256" key="1">
    <source>
        <dbReference type="SAM" id="Phobius"/>
    </source>
</evidence>
<dbReference type="Pfam" id="PF14808">
    <property type="entry name" value="TMEM164"/>
    <property type="match status" value="1"/>
</dbReference>
<sequence>MGATAHRFEPFGIEHQFALALFLIGAVVIVRCGRRWRGRRAEELVGRAAAVTILVLGVPLQVLQFTPAEWDLQTSLPLHLCDSGWVVAVVALWTRRRTWAAITFLWGVVLTTQAMITPDLAAPFPEPRFLMFWLMHWLVVWAGLFLVLGLGIRPRWRDYAITVVVTIAWAVVTAGANAVLGTNYGYLNAKPAGGSLLDLLGPWPYYVVVEAVIIAGVWALMVWPFERSRRARA</sequence>
<reference evidence="2 3" key="1">
    <citation type="submission" date="2019-07" db="EMBL/GenBank/DDBJ databases">
        <authorList>
            <person name="Zhao L.H."/>
        </authorList>
    </citation>
    <scope>NUCLEOTIDE SEQUENCE [LARGE SCALE GENOMIC DNA]</scope>
    <source>
        <strain evidence="2 3">Co35</strain>
    </source>
</reference>
<protein>
    <submittedName>
        <fullName evidence="2">TIGR02206 family membrane protein</fullName>
    </submittedName>
</protein>
<feature type="transmembrane region" description="Helical" evidence="1">
    <location>
        <begin position="159"/>
        <end position="180"/>
    </location>
</feature>
<dbReference type="AlphaFoldDB" id="A0A554S8Q8"/>
<name>A0A554S8Q8_9ACTN</name>
<dbReference type="EMBL" id="VLNT01000007">
    <property type="protein sequence ID" value="TSD62724.1"/>
    <property type="molecule type" value="Genomic_DNA"/>
</dbReference>
<keyword evidence="3" id="KW-1185">Reference proteome</keyword>
<dbReference type="NCBIfam" id="TIGR02206">
    <property type="entry name" value="intg_mem_TP0381"/>
    <property type="match status" value="1"/>
</dbReference>
<comment type="caution">
    <text evidence="2">The sequence shown here is derived from an EMBL/GenBank/DDBJ whole genome shotgun (WGS) entry which is preliminary data.</text>
</comment>
<evidence type="ECO:0000313" key="3">
    <source>
        <dbReference type="Proteomes" id="UP000316988"/>
    </source>
</evidence>
<dbReference type="OrthoDB" id="9813172at2"/>